<dbReference type="AlphaFoldDB" id="A0A9P5RZ78"/>
<comment type="caution">
    <text evidence="2">The sequence shown here is derived from an EMBL/GenBank/DDBJ whole genome shotgun (WGS) entry which is preliminary data.</text>
</comment>
<reference evidence="2" key="1">
    <citation type="journal article" date="2020" name="Fungal Divers.">
        <title>Resolving the Mortierellaceae phylogeny through synthesis of multi-gene phylogenetics and phylogenomics.</title>
        <authorList>
            <person name="Vandepol N."/>
            <person name="Liber J."/>
            <person name="Desiro A."/>
            <person name="Na H."/>
            <person name="Kennedy M."/>
            <person name="Barry K."/>
            <person name="Grigoriev I.V."/>
            <person name="Miller A.N."/>
            <person name="O'Donnell K."/>
            <person name="Stajich J.E."/>
            <person name="Bonito G."/>
        </authorList>
    </citation>
    <scope>NUCLEOTIDE SEQUENCE</scope>
    <source>
        <strain evidence="2">NRRL 6426</strain>
    </source>
</reference>
<feature type="compositionally biased region" description="Polar residues" evidence="1">
    <location>
        <begin position="173"/>
        <end position="185"/>
    </location>
</feature>
<evidence type="ECO:0000256" key="1">
    <source>
        <dbReference type="SAM" id="MobiDB-lite"/>
    </source>
</evidence>
<name>A0A9P5RZ78_9FUNG</name>
<gene>
    <name evidence="2" type="ORF">BG015_006894</name>
</gene>
<dbReference type="InterPro" id="IPR029058">
    <property type="entry name" value="AB_hydrolase_fold"/>
</dbReference>
<dbReference type="SUPFAM" id="SSF53474">
    <property type="entry name" value="alpha/beta-Hydrolases"/>
    <property type="match status" value="1"/>
</dbReference>
<dbReference type="PANTHER" id="PTHR42103:SF2">
    <property type="entry name" value="AB HYDROLASE-1 DOMAIN-CONTAINING PROTEIN"/>
    <property type="match status" value="1"/>
</dbReference>
<evidence type="ECO:0008006" key="4">
    <source>
        <dbReference type="Google" id="ProtNLM"/>
    </source>
</evidence>
<feature type="region of interest" description="Disordered" evidence="1">
    <location>
        <begin position="86"/>
        <end position="121"/>
    </location>
</feature>
<dbReference type="EMBL" id="JAAAUQ010000338">
    <property type="protein sequence ID" value="KAF9151258.1"/>
    <property type="molecule type" value="Genomic_DNA"/>
</dbReference>
<keyword evidence="3" id="KW-1185">Reference proteome</keyword>
<dbReference type="Proteomes" id="UP000748756">
    <property type="component" value="Unassembled WGS sequence"/>
</dbReference>
<protein>
    <recommendedName>
        <fullName evidence="4">Alpha/beta-hydrolase</fullName>
    </recommendedName>
</protein>
<accession>A0A9P5RZ78</accession>
<dbReference type="Gene3D" id="3.40.50.1820">
    <property type="entry name" value="alpha/beta hydrolase"/>
    <property type="match status" value="1"/>
</dbReference>
<organism evidence="2 3">
    <name type="scientific">Linnemannia schmuckeri</name>
    <dbReference type="NCBI Taxonomy" id="64567"/>
    <lineage>
        <taxon>Eukaryota</taxon>
        <taxon>Fungi</taxon>
        <taxon>Fungi incertae sedis</taxon>
        <taxon>Mucoromycota</taxon>
        <taxon>Mortierellomycotina</taxon>
        <taxon>Mortierellomycetes</taxon>
        <taxon>Mortierellales</taxon>
        <taxon>Mortierellaceae</taxon>
        <taxon>Linnemannia</taxon>
    </lineage>
</organism>
<evidence type="ECO:0000313" key="2">
    <source>
        <dbReference type="EMBL" id="KAF9151258.1"/>
    </source>
</evidence>
<dbReference type="OrthoDB" id="10260961at2759"/>
<sequence>MASIPIPRRYRTIVYIPSRTDGTMLEVCLSIPTSTSSQPQAYTGVVISHPYGPLGGSYNNNVVGALLQWFETSSLSAPITLAAKKSKKGAGKRNSTGARKGSLDQDTGNVGAGGGASPASARSAGAAQAESLACVICAFNFRGCGKSKGSTSWFGEAEREDYQTVVDFLQSGSRTGTSTSHLNNSPERRDSGSGSPASSRAVFDETGREIDPPRLPFLSRFILSGFSYGGMIASTIPPPLRNPADPTSAHLPTTYILISYPAGVAWFLTSGAQGGFYKRAKAILQRGQQRAGDATTAKDDAETAITTETDAGAGAGAKAESKKSTVEAYFITGARDQFTSPKTLLNWLKTNAGLNPPNKLTGGSWALTRPDGAIHVDVVVDADHFWLDREQELVDRLQAWWSNTHSV</sequence>
<proteinExistence type="predicted"/>
<dbReference type="PANTHER" id="PTHR42103">
    <property type="entry name" value="ALPHA/BETA-HYDROLASES SUPERFAMILY PROTEIN"/>
    <property type="match status" value="1"/>
</dbReference>
<feature type="region of interest" description="Disordered" evidence="1">
    <location>
        <begin position="173"/>
        <end position="209"/>
    </location>
</feature>
<evidence type="ECO:0000313" key="3">
    <source>
        <dbReference type="Proteomes" id="UP000748756"/>
    </source>
</evidence>